<evidence type="ECO:0000313" key="11">
    <source>
        <dbReference type="EMBL" id="QJE97224.1"/>
    </source>
</evidence>
<name>A0A858RL51_9BACT</name>
<dbReference type="GO" id="GO:0019344">
    <property type="term" value="P:cysteine biosynthetic process"/>
    <property type="evidence" value="ECO:0007669"/>
    <property type="project" value="TreeGrafter"/>
</dbReference>
<evidence type="ECO:0000313" key="12">
    <source>
        <dbReference type="Proteomes" id="UP000501812"/>
    </source>
</evidence>
<comment type="subcellular location">
    <subcellularLocation>
        <location evidence="1">Membrane</location>
        <topology evidence="1">Multi-pass membrane protein</topology>
    </subcellularLocation>
</comment>
<evidence type="ECO:0000256" key="6">
    <source>
        <dbReference type="ARBA" id="ARBA00022692"/>
    </source>
</evidence>
<reference evidence="11 12" key="1">
    <citation type="submission" date="2020-04" db="EMBL/GenBank/DDBJ databases">
        <title>Luteolibacter sp. G-1-1-1 isolated from soil.</title>
        <authorList>
            <person name="Dahal R.H."/>
        </authorList>
    </citation>
    <scope>NUCLEOTIDE SEQUENCE [LARGE SCALE GENOMIC DNA]</scope>
    <source>
        <strain evidence="11 12">G-1-1-1</strain>
    </source>
</reference>
<evidence type="ECO:0000256" key="3">
    <source>
        <dbReference type="ARBA" id="ARBA00022475"/>
    </source>
</evidence>
<dbReference type="GO" id="GO:0005886">
    <property type="term" value="C:plasma membrane"/>
    <property type="evidence" value="ECO:0007669"/>
    <property type="project" value="TreeGrafter"/>
</dbReference>
<keyword evidence="8" id="KW-0764">Sulfate transport</keyword>
<dbReference type="EMBL" id="CP051774">
    <property type="protein sequence ID" value="QJE97224.1"/>
    <property type="molecule type" value="Genomic_DNA"/>
</dbReference>
<evidence type="ECO:0000256" key="7">
    <source>
        <dbReference type="ARBA" id="ARBA00022989"/>
    </source>
</evidence>
<feature type="transmembrane region" description="Helical" evidence="10">
    <location>
        <begin position="28"/>
        <end position="50"/>
    </location>
</feature>
<dbReference type="PANTHER" id="PTHR37468">
    <property type="entry name" value="SULFATE TRANSPORTER CYSZ"/>
    <property type="match status" value="1"/>
</dbReference>
<dbReference type="KEGG" id="luo:HHL09_15985"/>
<dbReference type="InterPro" id="IPR050480">
    <property type="entry name" value="CysZ-like"/>
</dbReference>
<keyword evidence="2" id="KW-0813">Transport</keyword>
<feature type="transmembrane region" description="Helical" evidence="10">
    <location>
        <begin position="161"/>
        <end position="180"/>
    </location>
</feature>
<evidence type="ECO:0000256" key="2">
    <source>
        <dbReference type="ARBA" id="ARBA00022448"/>
    </source>
</evidence>
<keyword evidence="4" id="KW-0997">Cell inner membrane</keyword>
<sequence length="251" mass="27051">MTESGLGLIQGIKSVPEACGILSRRPKILFWLLPPLLITLLLDLLAFFFAFEWMRDGIHGFVASHGNATWLSSAMSMFAAIAVVLLLGWSFTWVFLTLASPFQDFISAAVERERMGGATQEPSGWMGFAKGTARSAIQSLVLLMISIPMLLVGFLPVVGPLLVFVWSAFALGFSFASIPAGRVAGRLRDRLKFARRNCGAVFGLGALIALVAMIPMASLLFMPVFVVAGTLVHLKAGENGAIRRIQPPVEG</sequence>
<keyword evidence="6 10" id="KW-0812">Transmembrane</keyword>
<dbReference type="GO" id="GO:0009675">
    <property type="term" value="F:high-affinity sulfate:proton symporter activity"/>
    <property type="evidence" value="ECO:0007669"/>
    <property type="project" value="TreeGrafter"/>
</dbReference>
<evidence type="ECO:0008006" key="13">
    <source>
        <dbReference type="Google" id="ProtNLM"/>
    </source>
</evidence>
<dbReference type="Proteomes" id="UP000501812">
    <property type="component" value="Chromosome"/>
</dbReference>
<dbReference type="Pfam" id="PF07264">
    <property type="entry name" value="EI24"/>
    <property type="match status" value="1"/>
</dbReference>
<evidence type="ECO:0000256" key="8">
    <source>
        <dbReference type="ARBA" id="ARBA00023032"/>
    </source>
</evidence>
<proteinExistence type="predicted"/>
<evidence type="ECO:0000256" key="5">
    <source>
        <dbReference type="ARBA" id="ARBA00022605"/>
    </source>
</evidence>
<evidence type="ECO:0000256" key="1">
    <source>
        <dbReference type="ARBA" id="ARBA00004141"/>
    </source>
</evidence>
<dbReference type="GO" id="GO:0000103">
    <property type="term" value="P:sulfate assimilation"/>
    <property type="evidence" value="ECO:0007669"/>
    <property type="project" value="TreeGrafter"/>
</dbReference>
<feature type="transmembrane region" description="Helical" evidence="10">
    <location>
        <begin position="136"/>
        <end position="155"/>
    </location>
</feature>
<protein>
    <recommendedName>
        <fullName evidence="13">EI24 domain-containing protein</fullName>
    </recommendedName>
</protein>
<accession>A0A858RL51</accession>
<dbReference type="AlphaFoldDB" id="A0A858RL51"/>
<dbReference type="InterPro" id="IPR059112">
    <property type="entry name" value="CysZ/EI24"/>
</dbReference>
<keyword evidence="9 10" id="KW-0472">Membrane</keyword>
<dbReference type="PANTHER" id="PTHR37468:SF1">
    <property type="entry name" value="SULFATE TRANSPORTER CYSZ"/>
    <property type="match status" value="1"/>
</dbReference>
<feature type="transmembrane region" description="Helical" evidence="10">
    <location>
        <begin position="201"/>
        <end position="226"/>
    </location>
</feature>
<organism evidence="11 12">
    <name type="scientific">Luteolibacter luteus</name>
    <dbReference type="NCBI Taxonomy" id="2728835"/>
    <lineage>
        <taxon>Bacteria</taxon>
        <taxon>Pseudomonadati</taxon>
        <taxon>Verrucomicrobiota</taxon>
        <taxon>Verrucomicrobiia</taxon>
        <taxon>Verrucomicrobiales</taxon>
        <taxon>Verrucomicrobiaceae</taxon>
        <taxon>Luteolibacter</taxon>
    </lineage>
</organism>
<feature type="transmembrane region" description="Helical" evidence="10">
    <location>
        <begin position="70"/>
        <end position="96"/>
    </location>
</feature>
<keyword evidence="5" id="KW-0028">Amino-acid biosynthesis</keyword>
<evidence type="ECO:0000256" key="10">
    <source>
        <dbReference type="SAM" id="Phobius"/>
    </source>
</evidence>
<dbReference type="RefSeq" id="WP_169455624.1">
    <property type="nucleotide sequence ID" value="NZ_CP051774.1"/>
</dbReference>
<keyword evidence="7 10" id="KW-1133">Transmembrane helix</keyword>
<keyword evidence="3" id="KW-1003">Cell membrane</keyword>
<gene>
    <name evidence="11" type="ORF">HHL09_15985</name>
</gene>
<evidence type="ECO:0000256" key="9">
    <source>
        <dbReference type="ARBA" id="ARBA00023136"/>
    </source>
</evidence>
<evidence type="ECO:0000256" key="4">
    <source>
        <dbReference type="ARBA" id="ARBA00022519"/>
    </source>
</evidence>
<keyword evidence="12" id="KW-1185">Reference proteome</keyword>